<dbReference type="EMBL" id="JMIY01000002">
    <property type="protein sequence ID" value="KCZ72828.1"/>
    <property type="molecule type" value="Genomic_DNA"/>
</dbReference>
<sequence length="186" mass="19733" precursor="true">MVNIRNKIVAVATLFAVMIAITGIAAAQNEIRVEPGVITIDAGGTATQEVTVTAEDGNITSLKVSGVGFKITDKFDVFIDGEERTSISGDFTSPKTFTVTLVNGKGGSDEDLTINYAAKFTHGDPITKKAKIQNDIKIRPTPTPTPVVTPTPTPPVSVPEFPTVALPIAAIMGLVFLFQYRKGRNS</sequence>
<evidence type="ECO:0000313" key="3">
    <source>
        <dbReference type="EMBL" id="KCZ72828.1"/>
    </source>
</evidence>
<dbReference type="NCBIfam" id="TIGR03024">
    <property type="entry name" value="arch_PEF_CTERM"/>
    <property type="match status" value="1"/>
</dbReference>
<evidence type="ECO:0000313" key="4">
    <source>
        <dbReference type="Proteomes" id="UP000027153"/>
    </source>
</evidence>
<reference evidence="3 4" key="1">
    <citation type="journal article" date="2013" name="Nature">
        <title>Anaerobic oxidation of methane coupled to nitrate reduction in a novel archaeal lineage.</title>
        <authorList>
            <person name="Haroon M.F."/>
            <person name="Hu S."/>
            <person name="Shi Y."/>
            <person name="Imelfort M."/>
            <person name="Keller J."/>
            <person name="Hugenholtz P."/>
            <person name="Yuan Z."/>
            <person name="Tyson G.W."/>
        </authorList>
    </citation>
    <scope>NUCLEOTIDE SEQUENCE [LARGE SCALE GENOMIC DNA]</scope>
    <source>
        <strain evidence="3 4">ANME-2d</strain>
    </source>
</reference>
<proteinExistence type="predicted"/>
<keyword evidence="1" id="KW-0812">Transmembrane</keyword>
<keyword evidence="1" id="KW-1133">Transmembrane helix</keyword>
<evidence type="ECO:0000256" key="1">
    <source>
        <dbReference type="SAM" id="Phobius"/>
    </source>
</evidence>
<evidence type="ECO:0000259" key="2">
    <source>
        <dbReference type="Pfam" id="PF26596"/>
    </source>
</evidence>
<organism evidence="3 4">
    <name type="scientific">Candidatus Methanoperedens nitratireducens</name>
    <dbReference type="NCBI Taxonomy" id="1392998"/>
    <lineage>
        <taxon>Archaea</taxon>
        <taxon>Methanobacteriati</taxon>
        <taxon>Methanobacteriota</taxon>
        <taxon>Stenosarchaea group</taxon>
        <taxon>Methanomicrobia</taxon>
        <taxon>Methanosarcinales</taxon>
        <taxon>ANME-2 cluster</taxon>
        <taxon>Candidatus Methanoperedentaceae</taxon>
        <taxon>Candidatus Methanoperedens</taxon>
    </lineage>
</organism>
<protein>
    <recommendedName>
        <fullName evidence="2">PEF-CTERM protein sorting domain-containing protein</fullName>
    </recommendedName>
</protein>
<dbReference type="Pfam" id="PF26596">
    <property type="entry name" value="PEF-CTERM_ARCH"/>
    <property type="match status" value="1"/>
</dbReference>
<dbReference type="InterPro" id="IPR017474">
    <property type="entry name" value="PEF_CTERM_C"/>
</dbReference>
<keyword evidence="4" id="KW-1185">Reference proteome</keyword>
<dbReference type="Proteomes" id="UP000027153">
    <property type="component" value="Unassembled WGS sequence"/>
</dbReference>
<dbReference type="AlphaFoldDB" id="A0A062V8D4"/>
<feature type="domain" description="PEF-CTERM protein sorting" evidence="2">
    <location>
        <begin position="158"/>
        <end position="182"/>
    </location>
</feature>
<gene>
    <name evidence="3" type="ORF">ANME2D_01263</name>
</gene>
<name>A0A062V8D4_9EURY</name>
<dbReference type="PATRIC" id="fig|1392998.3.peg.845"/>
<accession>A0A062V8D4</accession>
<feature type="transmembrane region" description="Helical" evidence="1">
    <location>
        <begin position="161"/>
        <end position="180"/>
    </location>
</feature>
<comment type="caution">
    <text evidence="3">The sequence shown here is derived from an EMBL/GenBank/DDBJ whole genome shotgun (WGS) entry which is preliminary data.</text>
</comment>
<keyword evidence="1" id="KW-0472">Membrane</keyword>